<gene>
    <name evidence="3" type="ORF">B5E52_03180</name>
    <name evidence="4" type="ORF">SAMN04487924_12242</name>
</gene>
<proteinExistence type="predicted"/>
<dbReference type="AlphaFoldDB" id="A0A1H4FSV3"/>
<keyword evidence="4" id="KW-0378">Hydrolase</keyword>
<evidence type="ECO:0000259" key="2">
    <source>
        <dbReference type="Pfam" id="PF18120"/>
    </source>
</evidence>
<dbReference type="Proteomes" id="UP000183040">
    <property type="component" value="Unassembled WGS sequence"/>
</dbReference>
<dbReference type="Gene3D" id="2.60.220.20">
    <property type="entry name" value="putative beta-Galactosidase from caulobacter crescentus"/>
    <property type="match status" value="1"/>
</dbReference>
<name>A0A1H4FSV3_9BACE</name>
<dbReference type="Gene3D" id="3.20.20.80">
    <property type="entry name" value="Glycosidases"/>
    <property type="match status" value="1"/>
</dbReference>
<reference evidence="6" key="2">
    <citation type="submission" date="2017-04" db="EMBL/GenBank/DDBJ databases">
        <title>Function of individual gut microbiota members based on whole genome sequencing of pure cultures obtained from chicken caecum.</title>
        <authorList>
            <person name="Medvecky M."/>
            <person name="Cejkova D."/>
            <person name="Polansky O."/>
            <person name="Karasova D."/>
            <person name="Kubasova T."/>
            <person name="Cizek A."/>
            <person name="Rychlik I."/>
        </authorList>
    </citation>
    <scope>NUCLEOTIDE SEQUENCE [LARGE SCALE GENOMIC DNA]</scope>
    <source>
        <strain evidence="6">An109</strain>
    </source>
</reference>
<reference evidence="4 5" key="1">
    <citation type="submission" date="2016-10" db="EMBL/GenBank/DDBJ databases">
        <authorList>
            <person name="de Groot N.N."/>
        </authorList>
    </citation>
    <scope>NUCLEOTIDE SEQUENCE [LARGE SCALE GENOMIC DNA]</scope>
    <source>
        <strain evidence="4 5">NLAE-zl-G339</strain>
    </source>
</reference>
<dbReference type="Proteomes" id="UP000196036">
    <property type="component" value="Unassembled WGS sequence"/>
</dbReference>
<dbReference type="RefSeq" id="WP_008020664.1">
    <property type="nucleotide sequence ID" value="NZ_FNRP01000022.1"/>
</dbReference>
<dbReference type="InterPro" id="IPR031330">
    <property type="entry name" value="Gly_Hdrlase_35_cat"/>
</dbReference>
<organism evidence="4 5">
    <name type="scientific">Bacteroides xylanisolvens</name>
    <dbReference type="NCBI Taxonomy" id="371601"/>
    <lineage>
        <taxon>Bacteria</taxon>
        <taxon>Pseudomonadati</taxon>
        <taxon>Bacteroidota</taxon>
        <taxon>Bacteroidia</taxon>
        <taxon>Bacteroidales</taxon>
        <taxon>Bacteroidaceae</taxon>
        <taxon>Bacteroides</taxon>
    </lineage>
</organism>
<reference evidence="3" key="3">
    <citation type="journal article" date="2018" name="BMC Genomics">
        <title>Whole genome sequencing and function prediction of 133 gut anaerobes isolated from chicken caecum in pure cultures.</title>
        <authorList>
            <person name="Medvecky M."/>
            <person name="Cejkova D."/>
            <person name="Polansky O."/>
            <person name="Karasova D."/>
            <person name="Kubasova T."/>
            <person name="Cizek A."/>
            <person name="Rychlik I."/>
        </authorList>
    </citation>
    <scope>NUCLEOTIDE SEQUENCE</scope>
    <source>
        <strain evidence="3">An109</strain>
    </source>
</reference>
<dbReference type="InterPro" id="IPR017853">
    <property type="entry name" value="GH"/>
</dbReference>
<feature type="domain" description="Glycoside hydrolase 35 catalytic" evidence="1">
    <location>
        <begin position="42"/>
        <end position="232"/>
    </location>
</feature>
<sequence length="562" mass="64358">MRKFISYIICVITLLVMVQCDNKGGVKEETIPFLQKNGGAVQLMVNDEPFLMIAGELHNSTSSTVEYMEPVWARLKSMNLNTVLAAVTWELLEPEEGIFDYHLVDVMLQKARENDLRLCLLWFGSWKNGESSYVPGWVKKDTERFFRVKNKDGKNIETISPFCREARKADAKAFGALMKYLSEVDKERTVILIQPENEVGVFQEIDYCPQALVGFEKEVPEKLMTYLEDNKDMLNQHVKEIWESKGSVKAGTWKEVFGDTPFTKEFFMAWQYADYIDEVARVGKEQYPLPMFVNAWLVQYPEQLPGGYPTGGPVSRVIDIYKAAAGHLDILTPDIYLPDFKRIVAEYHRPDNPLLIPESTMEPGRAFYAFAEHDAIGFAPFAIEDEGEHFLLIKSYEVLQELQSLIIRYQGTGKMRGILKYGDEMEQVFPFKDYTLKVVYEKNNEPAYGLIIQTDIDEFLVAGMNFKVFISANDPNKIGYFEQIWEGGYEAGEWSSARLLNGDETWHNYALIAVGRLYDSSEVNASKGFLEAEGEQNFTYSYASRKKIATPGIYKAKVYIRN</sequence>
<dbReference type="GO" id="GO:0016787">
    <property type="term" value="F:hydrolase activity"/>
    <property type="evidence" value="ECO:0007669"/>
    <property type="project" value="UniProtKB-KW"/>
</dbReference>
<evidence type="ECO:0000313" key="3">
    <source>
        <dbReference type="EMBL" id="OUQ73532.1"/>
    </source>
</evidence>
<evidence type="ECO:0000259" key="1">
    <source>
        <dbReference type="Pfam" id="PF01301"/>
    </source>
</evidence>
<protein>
    <submittedName>
        <fullName evidence="3">Beta-galactosidase</fullName>
    </submittedName>
    <submittedName>
        <fullName evidence="4">Glycosyl hydrolases family 35</fullName>
    </submittedName>
</protein>
<evidence type="ECO:0000313" key="6">
    <source>
        <dbReference type="Proteomes" id="UP000196036"/>
    </source>
</evidence>
<dbReference type="Pfam" id="PF01301">
    <property type="entry name" value="Glyco_hydro_35"/>
    <property type="match status" value="1"/>
</dbReference>
<dbReference type="InterPro" id="IPR040719">
    <property type="entry name" value="DUF5597"/>
</dbReference>
<accession>A0A1H4FSV3</accession>
<dbReference type="SUPFAM" id="SSF51445">
    <property type="entry name" value="(Trans)glycosidases"/>
    <property type="match status" value="1"/>
</dbReference>
<dbReference type="EMBL" id="NFLW01000004">
    <property type="protein sequence ID" value="OUQ73532.1"/>
    <property type="molecule type" value="Genomic_DNA"/>
</dbReference>
<evidence type="ECO:0000313" key="4">
    <source>
        <dbReference type="EMBL" id="SEB00157.1"/>
    </source>
</evidence>
<feature type="domain" description="DUF5597" evidence="2">
    <location>
        <begin position="394"/>
        <end position="508"/>
    </location>
</feature>
<evidence type="ECO:0000313" key="5">
    <source>
        <dbReference type="Proteomes" id="UP000183040"/>
    </source>
</evidence>
<dbReference type="Pfam" id="PF18120">
    <property type="entry name" value="DUF5597"/>
    <property type="match status" value="1"/>
</dbReference>
<dbReference type="EMBL" id="FNRP01000022">
    <property type="protein sequence ID" value="SEB00157.1"/>
    <property type="molecule type" value="Genomic_DNA"/>
</dbReference>